<sequence>MGKKLKQQKLKKEDKSRTSFLKIIENEPKTKDEKDLESLIFGKSQPSEHNQILNEKKAEADVTEQSDKLPEAAWIDEDDEDDDEYEITERLATRKRKLKKTVTNASYSKILRKNFEDAMGKKTWAAQKINKRRKSEESEDESDIEELLKSTDTYLTNKSGTLSAGLLHIKRVTDANKERRSKGQLRNVEFHPNAQVFLSSDKVENSVKLFEIDGKYNPLIQTVELKKCPIYSCHFTKNGKEILIGSKGNAFHCYDMIEGKINRINHLRRSNDLDTTYFKVSPCGKYFVVRGNNGFMHVITTDTKERIDSLKMNGKVLDFDFNSDGSRLYSCGNDAEVYIWDLNRRQCLRKFIDEGALIGTSIAASKNGQYLACGSSTGVINIYDQDGLDCGTATPSPVKSLMNLTTSCTLLKFNNTSEILACASESEANACKLVHVESLTVFSNFPPFRKRLGVPTCLDFSLNSGYFSVGNRGGRAFLFRCLARIAIAAANGRVCPCNCGRYMDTTAITLLHWQDFEADPTVLDDVVKKNDDNTEECSHLYLYDEDGLISSRRREMLENLRENYLSQPIVRKVDAECIVKVGDNLTIRISAKLAVILNTAHDAIRQPLLGMLEQIGRLIEEGESFCVEMMFHEIVEEWFKNWIGQQLDENGSGLRSMLTDCPMMGSRHIGSCRTEGACFYITNRTRKRRLCCYDNAEKEADYSAKVIVSTDDVLGSSITADSMVVRIQSSSESACLKYLRRRKNLWTNSATYRRFGKGVQLSVAKDNDKENLIRTNSELVF</sequence>
<evidence type="ECO:0000256" key="5">
    <source>
        <dbReference type="ARBA" id="ARBA00022737"/>
    </source>
</evidence>
<keyword evidence="14" id="KW-1185">Reference proteome</keyword>
<dbReference type="GO" id="GO:0034388">
    <property type="term" value="C:Pwp2p-containing subcomplex of 90S preribosome"/>
    <property type="evidence" value="ECO:0007669"/>
    <property type="project" value="TreeGrafter"/>
</dbReference>
<evidence type="ECO:0000256" key="2">
    <source>
        <dbReference type="ARBA" id="ARBA00022552"/>
    </source>
</evidence>
<evidence type="ECO:0000256" key="8">
    <source>
        <dbReference type="ARBA" id="ARBA00058527"/>
    </source>
</evidence>
<dbReference type="SUPFAM" id="SSF50978">
    <property type="entry name" value="WD40 repeat-like"/>
    <property type="match status" value="1"/>
</dbReference>
<dbReference type="InterPro" id="IPR015943">
    <property type="entry name" value="WD40/YVTN_repeat-like_dom_sf"/>
</dbReference>
<keyword evidence="4 11" id="KW-0853">WD repeat</keyword>
<evidence type="ECO:0000256" key="4">
    <source>
        <dbReference type="ARBA" id="ARBA00022574"/>
    </source>
</evidence>
<keyword evidence="3" id="KW-0597">Phosphoprotein</keyword>
<dbReference type="InterPro" id="IPR045161">
    <property type="entry name" value="Utp18"/>
</dbReference>
<dbReference type="Pfam" id="PF00400">
    <property type="entry name" value="WD40"/>
    <property type="match status" value="2"/>
</dbReference>
<keyword evidence="2" id="KW-0698">rRNA processing</keyword>
<comment type="caution">
    <text evidence="13">The sequence shown here is derived from an EMBL/GenBank/DDBJ whole genome shotgun (WGS) entry which is preliminary data.</text>
</comment>
<dbReference type="Proteomes" id="UP000549394">
    <property type="component" value="Unassembled WGS sequence"/>
</dbReference>
<reference evidence="13 14" key="1">
    <citation type="submission" date="2020-08" db="EMBL/GenBank/DDBJ databases">
        <authorList>
            <person name="Hejnol A."/>
        </authorList>
    </citation>
    <scope>NUCLEOTIDE SEQUENCE [LARGE SCALE GENOMIC DNA]</scope>
</reference>
<dbReference type="AlphaFoldDB" id="A0A7I8VJ98"/>
<organism evidence="13 14">
    <name type="scientific">Dimorphilus gyrociliatus</name>
    <dbReference type="NCBI Taxonomy" id="2664684"/>
    <lineage>
        <taxon>Eukaryota</taxon>
        <taxon>Metazoa</taxon>
        <taxon>Spiralia</taxon>
        <taxon>Lophotrochozoa</taxon>
        <taxon>Annelida</taxon>
        <taxon>Polychaeta</taxon>
        <taxon>Polychaeta incertae sedis</taxon>
        <taxon>Dinophilidae</taxon>
        <taxon>Dimorphilus</taxon>
    </lineage>
</organism>
<proteinExistence type="inferred from homology"/>
<evidence type="ECO:0000256" key="3">
    <source>
        <dbReference type="ARBA" id="ARBA00022553"/>
    </source>
</evidence>
<protein>
    <recommendedName>
        <fullName evidence="9">U3 small nucleolar RNA-associated protein 18 homolog</fullName>
    </recommendedName>
    <alternativeName>
        <fullName evidence="10">WD repeat-containing protein 50</fullName>
    </alternativeName>
</protein>
<keyword evidence="6" id="KW-0539">Nucleus</keyword>
<evidence type="ECO:0000256" key="11">
    <source>
        <dbReference type="PROSITE-ProRule" id="PRU00221"/>
    </source>
</evidence>
<feature type="compositionally biased region" description="Polar residues" evidence="12">
    <location>
        <begin position="44"/>
        <end position="53"/>
    </location>
</feature>
<dbReference type="PANTHER" id="PTHR18359:SF0">
    <property type="entry name" value="U3 SMALL NUCLEOLAR RNA-ASSOCIATED PROTEIN 18 HOMOLOG"/>
    <property type="match status" value="1"/>
</dbReference>
<feature type="region of interest" description="Disordered" evidence="12">
    <location>
        <begin position="41"/>
        <end position="81"/>
    </location>
</feature>
<feature type="repeat" description="WD" evidence="11">
    <location>
        <begin position="309"/>
        <end position="350"/>
    </location>
</feature>
<evidence type="ECO:0000313" key="14">
    <source>
        <dbReference type="Proteomes" id="UP000549394"/>
    </source>
</evidence>
<evidence type="ECO:0000313" key="13">
    <source>
        <dbReference type="EMBL" id="CAD5116117.1"/>
    </source>
</evidence>
<evidence type="ECO:0000256" key="6">
    <source>
        <dbReference type="ARBA" id="ARBA00023242"/>
    </source>
</evidence>
<comment type="subcellular location">
    <subcellularLocation>
        <location evidence="1">Nucleus</location>
        <location evidence="1">Nucleolus</location>
    </subcellularLocation>
</comment>
<evidence type="ECO:0000256" key="7">
    <source>
        <dbReference type="ARBA" id="ARBA00025767"/>
    </source>
</evidence>
<gene>
    <name evidence="13" type="ORF">DGYR_LOCUS4772</name>
</gene>
<accession>A0A7I8VJ98</accession>
<evidence type="ECO:0000256" key="10">
    <source>
        <dbReference type="ARBA" id="ARBA00075773"/>
    </source>
</evidence>
<dbReference type="Gene3D" id="2.130.10.10">
    <property type="entry name" value="YVTN repeat-like/Quinoprotein amine dehydrogenase"/>
    <property type="match status" value="1"/>
</dbReference>
<keyword evidence="5" id="KW-0677">Repeat</keyword>
<dbReference type="GO" id="GO:0006364">
    <property type="term" value="P:rRNA processing"/>
    <property type="evidence" value="ECO:0007669"/>
    <property type="project" value="UniProtKB-KW"/>
</dbReference>
<comment type="function">
    <text evidence="8">Part of the small subunit (SSU) processome, first precursor of the small eukaryotic ribosomal subunit. During the assembly of the SSU processome in the nucleolus, many ribosome biogenesis factors, an RNA chaperone and ribosomal proteins associate with the nascent pre-rRNA and work in concert to generate RNA folding, modifications, rearrangements and cleavage as well as targeted degradation of pre-ribosomal RNA by the RNA exosome. Involved in nucleolar processing of pre-18S ribosomal RNA.</text>
</comment>
<dbReference type="PROSITE" id="PS50082">
    <property type="entry name" value="WD_REPEATS_2"/>
    <property type="match status" value="1"/>
</dbReference>
<dbReference type="InterPro" id="IPR019775">
    <property type="entry name" value="WD40_repeat_CS"/>
</dbReference>
<comment type="similarity">
    <text evidence="7">Belongs to the WD repeat UTP18 family.</text>
</comment>
<evidence type="ECO:0000256" key="1">
    <source>
        <dbReference type="ARBA" id="ARBA00004604"/>
    </source>
</evidence>
<name>A0A7I8VJ98_9ANNE</name>
<feature type="compositionally biased region" description="Basic and acidic residues" evidence="12">
    <location>
        <begin position="54"/>
        <end position="70"/>
    </location>
</feature>
<dbReference type="FunFam" id="2.130.10.10:FF:000121">
    <property type="entry name" value="U3 small nucleolar RNA-associated protein 18 homolog"/>
    <property type="match status" value="1"/>
</dbReference>
<dbReference type="InterPro" id="IPR001680">
    <property type="entry name" value="WD40_rpt"/>
</dbReference>
<dbReference type="EMBL" id="CAJFCJ010000006">
    <property type="protein sequence ID" value="CAD5116117.1"/>
    <property type="molecule type" value="Genomic_DNA"/>
</dbReference>
<dbReference type="PANTHER" id="PTHR18359">
    <property type="entry name" value="WD-REPEAT PROTEIN-RELATED"/>
    <property type="match status" value="1"/>
</dbReference>
<dbReference type="SMART" id="SM00320">
    <property type="entry name" value="WD40"/>
    <property type="match status" value="4"/>
</dbReference>
<dbReference type="GO" id="GO:0032040">
    <property type="term" value="C:small-subunit processome"/>
    <property type="evidence" value="ECO:0007669"/>
    <property type="project" value="TreeGrafter"/>
</dbReference>
<evidence type="ECO:0000256" key="12">
    <source>
        <dbReference type="SAM" id="MobiDB-lite"/>
    </source>
</evidence>
<evidence type="ECO:0000256" key="9">
    <source>
        <dbReference type="ARBA" id="ARBA00074442"/>
    </source>
</evidence>
<dbReference type="OrthoDB" id="1935146at2759"/>
<dbReference type="InterPro" id="IPR036322">
    <property type="entry name" value="WD40_repeat_dom_sf"/>
</dbReference>
<dbReference type="PROSITE" id="PS00678">
    <property type="entry name" value="WD_REPEATS_1"/>
    <property type="match status" value="1"/>
</dbReference>